<dbReference type="InterPro" id="IPR052369">
    <property type="entry name" value="UG_Glycosaminoglycan_Hydrolase"/>
</dbReference>
<dbReference type="EMBL" id="JACOOE010000002">
    <property type="protein sequence ID" value="MBC5604012.1"/>
    <property type="molecule type" value="Genomic_DNA"/>
</dbReference>
<dbReference type="Gene3D" id="1.50.10.10">
    <property type="match status" value="1"/>
</dbReference>
<evidence type="ECO:0000256" key="3">
    <source>
        <dbReference type="SAM" id="SignalP"/>
    </source>
</evidence>
<proteinExistence type="inferred from homology"/>
<evidence type="ECO:0000313" key="4">
    <source>
        <dbReference type="EMBL" id="MBC5604012.1"/>
    </source>
</evidence>
<reference evidence="4 5" key="1">
    <citation type="submission" date="2020-08" db="EMBL/GenBank/DDBJ databases">
        <title>Genome public.</title>
        <authorList>
            <person name="Liu C."/>
            <person name="Sun Q."/>
        </authorList>
    </citation>
    <scope>NUCLEOTIDE SEQUENCE [LARGE SCALE GENOMIC DNA]</scope>
    <source>
        <strain evidence="4 5">M27</strain>
    </source>
</reference>
<dbReference type="SUPFAM" id="SSF48208">
    <property type="entry name" value="Six-hairpin glycosidases"/>
    <property type="match status" value="1"/>
</dbReference>
<keyword evidence="3" id="KW-0732">Signal</keyword>
<feature type="signal peptide" evidence="3">
    <location>
        <begin position="1"/>
        <end position="21"/>
    </location>
</feature>
<accession>A0ABR7C870</accession>
<sequence length="414" mass="47870">MKKIILLLILILLCHPAGIQAQSVHPLQVKEIPAWVANAFTVAQKQSEAMYKEVMKNNLLPRSIQRGMVPQTDWTAGFFPGTLWYLYTYNHKEVWKKRAQAATALMEGEQNNAFDHDIGFKMYSCYGNGYLLTGDKAYRHILFRSAKTLASRYSYKTGLIMSWEPDESRDWLFPVIIDNMINLELLMEAYKMSGDTTLRHIAISHADKTMKYHYRKDMSCPHVVDYEPETGAMRKYDWNNGSDDTTRSTWSRGQSWGLYGYTMMYRETGNKKYLRHAEQIADFLLSHPNMPEDMIPYWDYSDPKRSTMRDASAAAIMASALMELSTYSVQGKAYFAAGEKQLKSLASPTYLAKPGTHKNFILMHATGNFLRNSELDGGLSYADYYFMEGMLRYLRVLNGQDLYPYRSFHKDMRF</sequence>
<dbReference type="InterPro" id="IPR008928">
    <property type="entry name" value="6-hairpin_glycosidase_sf"/>
</dbReference>
<comment type="similarity">
    <text evidence="2">Belongs to the glycosyl hydrolase 88 family.</text>
</comment>
<dbReference type="PANTHER" id="PTHR36845">
    <property type="entry name" value="HYDROLASE, PUTATIVE (AFU_ORTHOLOGUE AFUA_7G05090)-RELATED"/>
    <property type="match status" value="1"/>
</dbReference>
<dbReference type="Proteomes" id="UP000600600">
    <property type="component" value="Unassembled WGS sequence"/>
</dbReference>
<evidence type="ECO:0000256" key="1">
    <source>
        <dbReference type="ARBA" id="ARBA00022801"/>
    </source>
</evidence>
<evidence type="ECO:0000313" key="5">
    <source>
        <dbReference type="Proteomes" id="UP000600600"/>
    </source>
</evidence>
<comment type="caution">
    <text evidence="4">The sequence shown here is derived from an EMBL/GenBank/DDBJ whole genome shotgun (WGS) entry which is preliminary data.</text>
</comment>
<dbReference type="InterPro" id="IPR012341">
    <property type="entry name" value="6hp_glycosidase-like_sf"/>
</dbReference>
<keyword evidence="5" id="KW-1185">Reference proteome</keyword>
<dbReference type="RefSeq" id="WP_186966642.1">
    <property type="nucleotide sequence ID" value="NZ_JACOOE010000002.1"/>
</dbReference>
<dbReference type="InterPro" id="IPR010905">
    <property type="entry name" value="Glyco_hydro_88"/>
</dbReference>
<feature type="chain" id="PRO_5046264623" evidence="3">
    <location>
        <begin position="22"/>
        <end position="414"/>
    </location>
</feature>
<dbReference type="Pfam" id="PF07470">
    <property type="entry name" value="Glyco_hydro_88"/>
    <property type="match status" value="1"/>
</dbReference>
<dbReference type="PANTHER" id="PTHR36845:SF1">
    <property type="entry name" value="HYDROLASE, PUTATIVE (AFU_ORTHOLOGUE AFUA_7G05090)-RELATED"/>
    <property type="match status" value="1"/>
</dbReference>
<protein>
    <submittedName>
        <fullName evidence="4">Glycoside hydrolase family 88 protein</fullName>
    </submittedName>
</protein>
<gene>
    <name evidence="4" type="ORF">H8S67_04930</name>
</gene>
<name>A0ABR7C870_9BACE</name>
<dbReference type="GO" id="GO:0016787">
    <property type="term" value="F:hydrolase activity"/>
    <property type="evidence" value="ECO:0007669"/>
    <property type="project" value="UniProtKB-KW"/>
</dbReference>
<evidence type="ECO:0000256" key="2">
    <source>
        <dbReference type="ARBA" id="ARBA00038358"/>
    </source>
</evidence>
<organism evidence="4 5">
    <name type="scientific">Bacteroides difficilis</name>
    <dbReference type="NCBI Taxonomy" id="2763021"/>
    <lineage>
        <taxon>Bacteria</taxon>
        <taxon>Pseudomonadati</taxon>
        <taxon>Bacteroidota</taxon>
        <taxon>Bacteroidia</taxon>
        <taxon>Bacteroidales</taxon>
        <taxon>Bacteroidaceae</taxon>
        <taxon>Bacteroides</taxon>
    </lineage>
</organism>
<keyword evidence="1 4" id="KW-0378">Hydrolase</keyword>